<keyword evidence="5 7" id="KW-0472">Membrane</keyword>
<keyword evidence="3 7" id="KW-0812">Transmembrane</keyword>
<dbReference type="EMBL" id="FNRT01000002">
    <property type="protein sequence ID" value="SEB55455.1"/>
    <property type="molecule type" value="Genomic_DNA"/>
</dbReference>
<dbReference type="RefSeq" id="WP_245734511.1">
    <property type="nucleotide sequence ID" value="NZ_FNRT01000002.1"/>
</dbReference>
<gene>
    <name evidence="8" type="ORF">SAMN04489844_0505</name>
</gene>
<dbReference type="GO" id="GO:0005886">
    <property type="term" value="C:plasma membrane"/>
    <property type="evidence" value="ECO:0007669"/>
    <property type="project" value="UniProtKB-SubCell"/>
</dbReference>
<reference evidence="9" key="1">
    <citation type="submission" date="2016-10" db="EMBL/GenBank/DDBJ databases">
        <authorList>
            <person name="Varghese N."/>
            <person name="Submissions S."/>
        </authorList>
    </citation>
    <scope>NUCLEOTIDE SEQUENCE [LARGE SCALE GENOMIC DNA]</scope>
    <source>
        <strain evidence="9">DSM 22017</strain>
    </source>
</reference>
<feature type="transmembrane region" description="Helical" evidence="7">
    <location>
        <begin position="39"/>
        <end position="62"/>
    </location>
</feature>
<feature type="transmembrane region" description="Helical" evidence="7">
    <location>
        <begin position="214"/>
        <end position="233"/>
    </location>
</feature>
<evidence type="ECO:0000256" key="6">
    <source>
        <dbReference type="SAM" id="MobiDB-lite"/>
    </source>
</evidence>
<sequence>MGAVSGVDRFQRRHSVLGFPIAVIYKYFDDQGPYLASALTYYAFVSIFPLMLLGTSILGLFLRGEPQWQEQILNSALSQFPIIGDELGRPEGLQGSIRGVVFGALAALYGAMGLGQALQNTQHVAWSVPRNSRPNPVYARVKTLVLLVTAGFSLLTVTVVSTLASSTDVFGSFVADGFKTFLPLITVAVVGTFLTLLFRFAATGQHSFWRAAPGGYSLAIMWQVLQIGGAAYVDNVLVDTSSMTKTFGLVLGLIGFLWIGAVMAVLAMEINVVAARRLWPRALLTPFTDNIAPTDADRRAYALYAGMQRHKGFEKVSVTWDPSPVEIKAAEHEDPPADEPAPEPARSEAESAPEPARSKADDRTA</sequence>
<accession>A0A1H4KBE6</accession>
<dbReference type="PANTHER" id="PTHR30213">
    <property type="entry name" value="INNER MEMBRANE PROTEIN YHJD"/>
    <property type="match status" value="1"/>
</dbReference>
<dbReference type="Proteomes" id="UP000198742">
    <property type="component" value="Unassembled WGS sequence"/>
</dbReference>
<evidence type="ECO:0000313" key="8">
    <source>
        <dbReference type="EMBL" id="SEB55455.1"/>
    </source>
</evidence>
<feature type="transmembrane region" description="Helical" evidence="7">
    <location>
        <begin position="253"/>
        <end position="274"/>
    </location>
</feature>
<evidence type="ECO:0000313" key="9">
    <source>
        <dbReference type="Proteomes" id="UP000198742"/>
    </source>
</evidence>
<feature type="compositionally biased region" description="Basic and acidic residues" evidence="6">
    <location>
        <begin position="356"/>
        <end position="365"/>
    </location>
</feature>
<dbReference type="STRING" id="402596.SAMN04489844_0505"/>
<evidence type="ECO:0000256" key="3">
    <source>
        <dbReference type="ARBA" id="ARBA00022692"/>
    </source>
</evidence>
<feature type="region of interest" description="Disordered" evidence="6">
    <location>
        <begin position="324"/>
        <end position="365"/>
    </location>
</feature>
<evidence type="ECO:0000256" key="2">
    <source>
        <dbReference type="ARBA" id="ARBA00022475"/>
    </source>
</evidence>
<keyword evidence="2" id="KW-1003">Cell membrane</keyword>
<evidence type="ECO:0000256" key="7">
    <source>
        <dbReference type="SAM" id="Phobius"/>
    </source>
</evidence>
<evidence type="ECO:0000256" key="4">
    <source>
        <dbReference type="ARBA" id="ARBA00022989"/>
    </source>
</evidence>
<dbReference type="AlphaFoldDB" id="A0A1H4KBE6"/>
<dbReference type="Pfam" id="PF03631">
    <property type="entry name" value="Virul_fac_BrkB"/>
    <property type="match status" value="1"/>
</dbReference>
<keyword evidence="4 7" id="KW-1133">Transmembrane helix</keyword>
<name>A0A1H4KBE6_9ACTN</name>
<feature type="transmembrane region" description="Helical" evidence="7">
    <location>
        <begin position="143"/>
        <end position="161"/>
    </location>
</feature>
<protein>
    <submittedName>
        <fullName evidence="8">Uncharacterized membrane protein, BrkB/YihY/UPF0761 family (Not an RNase)</fullName>
    </submittedName>
</protein>
<comment type="subcellular location">
    <subcellularLocation>
        <location evidence="1">Cell membrane</location>
        <topology evidence="1">Multi-pass membrane protein</topology>
    </subcellularLocation>
</comment>
<proteinExistence type="predicted"/>
<keyword evidence="9" id="KW-1185">Reference proteome</keyword>
<evidence type="ECO:0000256" key="5">
    <source>
        <dbReference type="ARBA" id="ARBA00023136"/>
    </source>
</evidence>
<evidence type="ECO:0000256" key="1">
    <source>
        <dbReference type="ARBA" id="ARBA00004651"/>
    </source>
</evidence>
<dbReference type="InterPro" id="IPR017039">
    <property type="entry name" value="Virul_fac_BrkB"/>
</dbReference>
<dbReference type="PANTHER" id="PTHR30213:SF1">
    <property type="entry name" value="INNER MEMBRANE PROTEIN YHJD"/>
    <property type="match status" value="1"/>
</dbReference>
<feature type="transmembrane region" description="Helical" evidence="7">
    <location>
        <begin position="181"/>
        <end position="202"/>
    </location>
</feature>
<organism evidence="8 9">
    <name type="scientific">Nocardioides exalbidus</name>
    <dbReference type="NCBI Taxonomy" id="402596"/>
    <lineage>
        <taxon>Bacteria</taxon>
        <taxon>Bacillati</taxon>
        <taxon>Actinomycetota</taxon>
        <taxon>Actinomycetes</taxon>
        <taxon>Propionibacteriales</taxon>
        <taxon>Nocardioidaceae</taxon>
        <taxon>Nocardioides</taxon>
    </lineage>
</organism>